<dbReference type="EMBL" id="AFBP01000103">
    <property type="protein sequence ID" value="EGG49990.1"/>
    <property type="molecule type" value="Genomic_DNA"/>
</dbReference>
<dbReference type="AlphaFoldDB" id="F3QP37"/>
<comment type="caution">
    <text evidence="1">The sequence shown here is derived from an EMBL/GenBank/DDBJ whole genome shotgun (WGS) entry which is preliminary data.</text>
</comment>
<gene>
    <name evidence="1" type="ORF">HMPREF9439_02732</name>
</gene>
<reference evidence="1 2" key="1">
    <citation type="submission" date="2011-02" db="EMBL/GenBank/DDBJ databases">
        <authorList>
            <person name="Weinstock G."/>
            <person name="Sodergren E."/>
            <person name="Clifton S."/>
            <person name="Fulton L."/>
            <person name="Fulton B."/>
            <person name="Courtney L."/>
            <person name="Fronick C."/>
            <person name="Harrison M."/>
            <person name="Strong C."/>
            <person name="Farmer C."/>
            <person name="Delahaunty K."/>
            <person name="Markovic C."/>
            <person name="Hall O."/>
            <person name="Minx P."/>
            <person name="Tomlinson C."/>
            <person name="Mitreva M."/>
            <person name="Hou S."/>
            <person name="Chen J."/>
            <person name="Wollam A."/>
            <person name="Pepin K.H."/>
            <person name="Johnson M."/>
            <person name="Bhonagiri V."/>
            <person name="Zhang X."/>
            <person name="Suruliraj S."/>
            <person name="Warren W."/>
            <person name="Chinwalla A."/>
            <person name="Mardis E.R."/>
            <person name="Wilson R.K."/>
        </authorList>
    </citation>
    <scope>NUCLEOTIDE SEQUENCE [LARGE SCALE GENOMIC DNA]</scope>
    <source>
        <strain evidence="1 2">YIT 11859</strain>
    </source>
</reference>
<name>F3QP37_9BURK</name>
<evidence type="ECO:0000313" key="2">
    <source>
        <dbReference type="Proteomes" id="UP000005156"/>
    </source>
</evidence>
<keyword evidence="2" id="KW-1185">Reference proteome</keyword>
<dbReference type="Proteomes" id="UP000005156">
    <property type="component" value="Unassembled WGS sequence"/>
</dbReference>
<sequence>MLLRGRTFCARRIDILNGDNHTQLIAGGEYRRLKKLQRTEKGGEPPLDRS</sequence>
<evidence type="ECO:0000313" key="1">
    <source>
        <dbReference type="EMBL" id="EGG49990.1"/>
    </source>
</evidence>
<accession>F3QP37</accession>
<protein>
    <submittedName>
        <fullName evidence="1">Uncharacterized protein</fullName>
    </submittedName>
</protein>
<organism evidence="1 2">
    <name type="scientific">Parasutterella excrementihominis YIT 11859</name>
    <dbReference type="NCBI Taxonomy" id="762966"/>
    <lineage>
        <taxon>Bacteria</taxon>
        <taxon>Pseudomonadati</taxon>
        <taxon>Pseudomonadota</taxon>
        <taxon>Betaproteobacteria</taxon>
        <taxon>Burkholderiales</taxon>
        <taxon>Sutterellaceae</taxon>
        <taxon>Parasutterella</taxon>
    </lineage>
</organism>
<proteinExistence type="predicted"/>
<dbReference type="HOGENOM" id="CLU_3120786_0_0_4"/>